<name>A0A2K9LX71_SPISQ</name>
<dbReference type="KEGG" id="smoo:SMONO_v1c07060"/>
<dbReference type="AlphaFoldDB" id="A0A2K9LX71"/>
<dbReference type="Proteomes" id="UP000234790">
    <property type="component" value="Chromosome"/>
</dbReference>
<proteinExistence type="predicted"/>
<keyword evidence="2" id="KW-1185">Reference proteome</keyword>
<dbReference type="OrthoDB" id="388881at2"/>
<dbReference type="RefSeq" id="WP_101781000.1">
    <property type="nucleotide sequence ID" value="NZ_CP025543.1"/>
</dbReference>
<organism evidence="1 2">
    <name type="scientific">Spiroplasma monobiae MQ-1</name>
    <dbReference type="NCBI Taxonomy" id="1336748"/>
    <lineage>
        <taxon>Bacteria</taxon>
        <taxon>Bacillati</taxon>
        <taxon>Mycoplasmatota</taxon>
        <taxon>Mollicutes</taxon>
        <taxon>Entomoplasmatales</taxon>
        <taxon>Spiroplasmataceae</taxon>
        <taxon>Spiroplasma</taxon>
    </lineage>
</organism>
<dbReference type="EMBL" id="CP025543">
    <property type="protein sequence ID" value="AUM62955.1"/>
    <property type="molecule type" value="Genomic_DNA"/>
</dbReference>
<evidence type="ECO:0000313" key="1">
    <source>
        <dbReference type="EMBL" id="AUM62955.1"/>
    </source>
</evidence>
<gene>
    <name evidence="1" type="ORF">SMONO_v1c07060</name>
</gene>
<reference evidence="1 2" key="1">
    <citation type="submission" date="2017-12" db="EMBL/GenBank/DDBJ databases">
        <title>Complete genome sequence of Spiroplasma monobiae MQ-1 (ATCC 33825).</title>
        <authorList>
            <person name="Tsai Y.-M."/>
            <person name="Lo W.-S."/>
            <person name="Wu P.-S."/>
            <person name="Cho S.-T."/>
            <person name="Kuo C.-H."/>
        </authorList>
    </citation>
    <scope>NUCLEOTIDE SEQUENCE [LARGE SCALE GENOMIC DNA]</scope>
    <source>
        <strain evidence="1 2">MQ-1</strain>
    </source>
</reference>
<accession>A0A2K9LX71</accession>
<sequence>MIIILDISLKDEIKFSEELQDKEFIKVSQVNSNTMNLDSIFINEKYSYNKKEYYRLFVRPSLSNKGNYDYFKNFFQTSKDDETKLNFKSGAIQFYIRTKNGVEVIKSGKNDLFEFSPYSIIAKRNGQYLLSNFDFIEVDIPATYVDDQQELFISYSASYNVEGYNLKPHTNYGGIEIDRRNLTQHNHSKNRSLLTIANLAYGYINYDFNNKYKRNYFDLLRNDIEIMVESRNLNTIDPVMIIQNKYSLWNDMDISFLGKNMNDFFKLYLNGLNRTESLTSTPKIKSNSNYGDYYNIKKITDTVKQENGKFLIINSNQTSYSFSKNLVEDSEYGNDGIIWNPLYKNPITYNRTIDFNSRNLSLDYINEDVNTDIYNIEFCKNLVKDKYDHLIVYKISELNDIGWKNKERIINYINEKEKNI</sequence>
<evidence type="ECO:0000313" key="2">
    <source>
        <dbReference type="Proteomes" id="UP000234790"/>
    </source>
</evidence>
<protein>
    <submittedName>
        <fullName evidence="1">Uncharacterized protein</fullName>
    </submittedName>
</protein>